<keyword evidence="12" id="KW-0594">Phospholipid biosynthesis</keyword>
<dbReference type="InterPro" id="IPR000462">
    <property type="entry name" value="CDP-OH_P_trans"/>
</dbReference>
<evidence type="ECO:0000256" key="16">
    <source>
        <dbReference type="SAM" id="Phobius"/>
    </source>
</evidence>
<keyword evidence="11 16" id="KW-0472">Membrane</keyword>
<accession>A0A1W6N5Z7</accession>
<evidence type="ECO:0000256" key="8">
    <source>
        <dbReference type="ARBA" id="ARBA00022692"/>
    </source>
</evidence>
<evidence type="ECO:0000256" key="13">
    <source>
        <dbReference type="ARBA" id="ARBA00023264"/>
    </source>
</evidence>
<dbReference type="AlphaFoldDB" id="A0A1W6N5Z7"/>
<feature type="transmembrane region" description="Helical" evidence="16">
    <location>
        <begin position="17"/>
        <end position="39"/>
    </location>
</feature>
<keyword evidence="8 16" id="KW-0812">Transmembrane</keyword>
<evidence type="ECO:0000256" key="12">
    <source>
        <dbReference type="ARBA" id="ARBA00023209"/>
    </source>
</evidence>
<evidence type="ECO:0000256" key="1">
    <source>
        <dbReference type="ARBA" id="ARBA00004141"/>
    </source>
</evidence>
<evidence type="ECO:0000256" key="9">
    <source>
        <dbReference type="ARBA" id="ARBA00022989"/>
    </source>
</evidence>
<dbReference type="InterPro" id="IPR050324">
    <property type="entry name" value="CDP-alcohol_PTase-I"/>
</dbReference>
<evidence type="ECO:0000313" key="17">
    <source>
        <dbReference type="EMBL" id="ARN85297.1"/>
    </source>
</evidence>
<reference evidence="17 18" key="1">
    <citation type="submission" date="2014-06" db="EMBL/GenBank/DDBJ databases">
        <title>The genome of the endonuclear symbiont Nucleicultrix amoebiphila.</title>
        <authorList>
            <person name="Schulz F."/>
            <person name="Horn M."/>
        </authorList>
    </citation>
    <scope>NUCLEOTIDE SEQUENCE [LARGE SCALE GENOMIC DNA]</scope>
    <source>
        <strain evidence="17 18">FS5</strain>
    </source>
</reference>
<dbReference type="PANTHER" id="PTHR14269">
    <property type="entry name" value="CDP-DIACYLGLYCEROL--GLYCEROL-3-PHOSPHATE 3-PHOSPHATIDYLTRANSFERASE-RELATED"/>
    <property type="match status" value="1"/>
</dbReference>
<dbReference type="OrthoDB" id="9796672at2"/>
<sequence>MTWPNFISLGRLFTTPILIWLLLSGRTVAAFYVFILAGLSDILDGILARALKDHSIIGSYLDPIADKCLLTGAFIALGVKGLIPIWLIIFVTFRDAMIVGGAILLILLEKKLQVQPLLISKLNTLLQILLVVYVMGERVWSFNFPYMLESLTSLTALTTFISGAGYVVLWVKIMKKDSLS</sequence>
<dbReference type="GO" id="GO:0046474">
    <property type="term" value="P:glycerophospholipid biosynthetic process"/>
    <property type="evidence" value="ECO:0007669"/>
    <property type="project" value="TreeGrafter"/>
</dbReference>
<comment type="subcellular location">
    <subcellularLocation>
        <location evidence="1">Membrane</location>
        <topology evidence="1">Multi-pass membrane protein</topology>
    </subcellularLocation>
</comment>
<evidence type="ECO:0000256" key="10">
    <source>
        <dbReference type="ARBA" id="ARBA00023098"/>
    </source>
</evidence>
<evidence type="ECO:0000256" key="3">
    <source>
        <dbReference type="ARBA" id="ARBA00010441"/>
    </source>
</evidence>
<dbReference type="InterPro" id="IPR048254">
    <property type="entry name" value="CDP_ALCOHOL_P_TRANSF_CS"/>
</dbReference>
<dbReference type="Gene3D" id="1.20.120.1760">
    <property type="match status" value="1"/>
</dbReference>
<dbReference type="RefSeq" id="WP_085784852.1">
    <property type="nucleotide sequence ID" value="NZ_CP008743.1"/>
</dbReference>
<dbReference type="InterPro" id="IPR043130">
    <property type="entry name" value="CDP-OH_PTrfase_TM_dom"/>
</dbReference>
<dbReference type="STRING" id="1414854.GQ61_08385"/>
<dbReference type="KEGG" id="naf:GQ61_08385"/>
<keyword evidence="6" id="KW-0444">Lipid biosynthesis</keyword>
<keyword evidence="10" id="KW-0443">Lipid metabolism</keyword>
<dbReference type="EC" id="2.7.8.5" evidence="4"/>
<evidence type="ECO:0000256" key="4">
    <source>
        <dbReference type="ARBA" id="ARBA00013170"/>
    </source>
</evidence>
<protein>
    <recommendedName>
        <fullName evidence="5">CDP-diacylglycerol--glycerol-3-phosphate 3-phosphatidyltransferase</fullName>
        <ecNumber evidence="4">2.7.8.5</ecNumber>
    </recommendedName>
</protein>
<evidence type="ECO:0000256" key="5">
    <source>
        <dbReference type="ARBA" id="ARBA00014944"/>
    </source>
</evidence>
<gene>
    <name evidence="17" type="ORF">GQ61_08385</name>
</gene>
<name>A0A1W6N5Z7_9PROT</name>
<comment type="catalytic activity">
    <reaction evidence="14">
        <text>a CDP-1,2-diacyl-sn-glycerol + sn-glycerol 3-phosphate = a 1,2-diacyl-sn-glycero-3-phospho-(1'-sn-glycero-3'-phosphate) + CMP + H(+)</text>
        <dbReference type="Rhea" id="RHEA:12593"/>
        <dbReference type="ChEBI" id="CHEBI:15378"/>
        <dbReference type="ChEBI" id="CHEBI:57597"/>
        <dbReference type="ChEBI" id="CHEBI:58332"/>
        <dbReference type="ChEBI" id="CHEBI:60110"/>
        <dbReference type="ChEBI" id="CHEBI:60377"/>
        <dbReference type="EC" id="2.7.8.5"/>
    </reaction>
</comment>
<evidence type="ECO:0000256" key="15">
    <source>
        <dbReference type="RuleBase" id="RU003750"/>
    </source>
</evidence>
<feature type="transmembrane region" description="Helical" evidence="16">
    <location>
        <begin position="118"/>
        <end position="136"/>
    </location>
</feature>
<comment type="similarity">
    <text evidence="3 15">Belongs to the CDP-alcohol phosphatidyltransferase class-I family.</text>
</comment>
<evidence type="ECO:0000256" key="11">
    <source>
        <dbReference type="ARBA" id="ARBA00023136"/>
    </source>
</evidence>
<feature type="transmembrane region" description="Helical" evidence="16">
    <location>
        <begin position="85"/>
        <end position="106"/>
    </location>
</feature>
<evidence type="ECO:0000256" key="6">
    <source>
        <dbReference type="ARBA" id="ARBA00022516"/>
    </source>
</evidence>
<dbReference type="GO" id="GO:0008444">
    <property type="term" value="F:CDP-diacylglycerol-glycerol-3-phosphate 3-phosphatidyltransferase activity"/>
    <property type="evidence" value="ECO:0007669"/>
    <property type="project" value="UniProtKB-EC"/>
</dbReference>
<evidence type="ECO:0000256" key="14">
    <source>
        <dbReference type="ARBA" id="ARBA00048586"/>
    </source>
</evidence>
<dbReference type="EMBL" id="CP008743">
    <property type="protein sequence ID" value="ARN85297.1"/>
    <property type="molecule type" value="Genomic_DNA"/>
</dbReference>
<evidence type="ECO:0000256" key="2">
    <source>
        <dbReference type="ARBA" id="ARBA00005042"/>
    </source>
</evidence>
<proteinExistence type="inferred from homology"/>
<feature type="transmembrane region" description="Helical" evidence="16">
    <location>
        <begin position="151"/>
        <end position="171"/>
    </location>
</feature>
<dbReference type="Proteomes" id="UP000237351">
    <property type="component" value="Chromosome"/>
</dbReference>
<evidence type="ECO:0000256" key="7">
    <source>
        <dbReference type="ARBA" id="ARBA00022679"/>
    </source>
</evidence>
<organism evidence="17 18">
    <name type="scientific">Candidatus Nucleicultrix amoebiphila FS5</name>
    <dbReference type="NCBI Taxonomy" id="1414854"/>
    <lineage>
        <taxon>Bacteria</taxon>
        <taxon>Pseudomonadati</taxon>
        <taxon>Pseudomonadota</taxon>
        <taxon>Alphaproteobacteria</taxon>
        <taxon>Holosporales</taxon>
        <taxon>Candidatus Nucleicultricaceae</taxon>
        <taxon>Candidatus Nucleicultrix</taxon>
    </lineage>
</organism>
<dbReference type="PIRSF" id="PIRSF000847">
    <property type="entry name" value="Phos_ph_gly_syn"/>
    <property type="match status" value="1"/>
</dbReference>
<keyword evidence="13" id="KW-1208">Phospholipid metabolism</keyword>
<comment type="pathway">
    <text evidence="2">Phospholipid metabolism; phosphatidylglycerol biosynthesis; phosphatidylglycerol from CDP-diacylglycerol: step 1/2.</text>
</comment>
<evidence type="ECO:0000313" key="18">
    <source>
        <dbReference type="Proteomes" id="UP000237351"/>
    </source>
</evidence>
<dbReference type="PROSITE" id="PS00379">
    <property type="entry name" value="CDP_ALCOHOL_P_TRANSF"/>
    <property type="match status" value="1"/>
</dbReference>
<dbReference type="PANTHER" id="PTHR14269:SF11">
    <property type="entry name" value="CDP-DIACYLGLYCEROL--GLYCEROL-3-PHOSPHATE 3-PHOSPHATIDYLTRANSFERASE"/>
    <property type="match status" value="1"/>
</dbReference>
<keyword evidence="7 15" id="KW-0808">Transferase</keyword>
<dbReference type="GO" id="GO:0016020">
    <property type="term" value="C:membrane"/>
    <property type="evidence" value="ECO:0007669"/>
    <property type="project" value="UniProtKB-SubCell"/>
</dbReference>
<keyword evidence="18" id="KW-1185">Reference proteome</keyword>
<keyword evidence="9 16" id="KW-1133">Transmembrane helix</keyword>
<dbReference type="InterPro" id="IPR004570">
    <property type="entry name" value="Phosphatidylglycerol_P_synth"/>
</dbReference>
<dbReference type="Pfam" id="PF01066">
    <property type="entry name" value="CDP-OH_P_transf"/>
    <property type="match status" value="1"/>
</dbReference>